<evidence type="ECO:0000313" key="8">
    <source>
        <dbReference type="Proteomes" id="UP001183817"/>
    </source>
</evidence>
<keyword evidence="4 5" id="KW-0472">Membrane</keyword>
<dbReference type="InterPro" id="IPR003807">
    <property type="entry name" value="DUF202"/>
</dbReference>
<dbReference type="EMBL" id="JAVDYI010000001">
    <property type="protein sequence ID" value="MDR7359370.1"/>
    <property type="molecule type" value="Genomic_DNA"/>
</dbReference>
<dbReference type="Pfam" id="PF02656">
    <property type="entry name" value="DUF202"/>
    <property type="match status" value="1"/>
</dbReference>
<sequence length="111" mass="11958">MSTAPRPPLHLDPGLQPERTVMSWGRTTLSLCVAALVFLRWLPHYGVGILAMIVLALLAAGSIYATQRHRYTVASHGIKSERLRADVVAILAMSIAVLSLGVVGILVVVDF</sequence>
<evidence type="ECO:0000256" key="3">
    <source>
        <dbReference type="ARBA" id="ARBA00022989"/>
    </source>
</evidence>
<feature type="domain" description="DUF202" evidence="6">
    <location>
        <begin position="12"/>
        <end position="73"/>
    </location>
</feature>
<evidence type="ECO:0000256" key="5">
    <source>
        <dbReference type="SAM" id="Phobius"/>
    </source>
</evidence>
<keyword evidence="2 5" id="KW-0812">Transmembrane</keyword>
<evidence type="ECO:0000256" key="2">
    <source>
        <dbReference type="ARBA" id="ARBA00022692"/>
    </source>
</evidence>
<dbReference type="Proteomes" id="UP001183817">
    <property type="component" value="Unassembled WGS sequence"/>
</dbReference>
<protein>
    <submittedName>
        <fullName evidence="7">Uncharacterized membrane protein YidH (DUF202 family)</fullName>
    </submittedName>
</protein>
<comment type="caution">
    <text evidence="7">The sequence shown here is derived from an EMBL/GenBank/DDBJ whole genome shotgun (WGS) entry which is preliminary data.</text>
</comment>
<organism evidence="7 8">
    <name type="scientific">Paeniglutamicibacter sulfureus</name>
    <dbReference type="NCBI Taxonomy" id="43666"/>
    <lineage>
        <taxon>Bacteria</taxon>
        <taxon>Bacillati</taxon>
        <taxon>Actinomycetota</taxon>
        <taxon>Actinomycetes</taxon>
        <taxon>Micrococcales</taxon>
        <taxon>Micrococcaceae</taxon>
        <taxon>Paeniglutamicibacter</taxon>
    </lineage>
</organism>
<keyword evidence="3 5" id="KW-1133">Transmembrane helix</keyword>
<comment type="subcellular location">
    <subcellularLocation>
        <location evidence="1">Endomembrane system</location>
        <topology evidence="1">Multi-pass membrane protein</topology>
    </subcellularLocation>
</comment>
<proteinExistence type="predicted"/>
<feature type="transmembrane region" description="Helical" evidence="5">
    <location>
        <begin position="45"/>
        <end position="66"/>
    </location>
</feature>
<evidence type="ECO:0000256" key="1">
    <source>
        <dbReference type="ARBA" id="ARBA00004127"/>
    </source>
</evidence>
<dbReference type="RefSeq" id="WP_302264626.1">
    <property type="nucleotide sequence ID" value="NZ_BAAAWO010000001.1"/>
</dbReference>
<evidence type="ECO:0000259" key="6">
    <source>
        <dbReference type="Pfam" id="PF02656"/>
    </source>
</evidence>
<name>A0ABU2BL63_9MICC</name>
<reference evidence="7 8" key="1">
    <citation type="submission" date="2023-07" db="EMBL/GenBank/DDBJ databases">
        <title>Sequencing the genomes of 1000 actinobacteria strains.</title>
        <authorList>
            <person name="Klenk H.-P."/>
        </authorList>
    </citation>
    <scope>NUCLEOTIDE SEQUENCE [LARGE SCALE GENOMIC DNA]</scope>
    <source>
        <strain evidence="7 8">DSM 20167</strain>
    </source>
</reference>
<evidence type="ECO:0000313" key="7">
    <source>
        <dbReference type="EMBL" id="MDR7359370.1"/>
    </source>
</evidence>
<keyword evidence="8" id="KW-1185">Reference proteome</keyword>
<accession>A0ABU2BL63</accession>
<evidence type="ECO:0000256" key="4">
    <source>
        <dbReference type="ARBA" id="ARBA00023136"/>
    </source>
</evidence>
<feature type="transmembrane region" description="Helical" evidence="5">
    <location>
        <begin position="87"/>
        <end position="109"/>
    </location>
</feature>
<gene>
    <name evidence="7" type="ORF">J2S64_003061</name>
</gene>